<dbReference type="EC" id="2.7.7.65" evidence="2"/>
<keyword evidence="3" id="KW-1185">Reference proteome</keyword>
<dbReference type="Gene3D" id="3.30.70.270">
    <property type="match status" value="1"/>
</dbReference>
<dbReference type="AlphaFoldDB" id="A0AAW6U7J8"/>
<dbReference type="PROSITE" id="PS50887">
    <property type="entry name" value="GGDEF"/>
    <property type="match status" value="1"/>
</dbReference>
<dbReference type="PANTHER" id="PTHR45138">
    <property type="entry name" value="REGULATORY COMPONENTS OF SENSORY TRANSDUCTION SYSTEM"/>
    <property type="match status" value="1"/>
</dbReference>
<dbReference type="CDD" id="cd01949">
    <property type="entry name" value="GGDEF"/>
    <property type="match status" value="1"/>
</dbReference>
<dbReference type="GO" id="GO:0052621">
    <property type="term" value="F:diguanylate cyclase activity"/>
    <property type="evidence" value="ECO:0007669"/>
    <property type="project" value="UniProtKB-EC"/>
</dbReference>
<dbReference type="Proteomes" id="UP001431532">
    <property type="component" value="Unassembled WGS sequence"/>
</dbReference>
<organism evidence="2 3">
    <name type="scientific">Peloplasma aerotolerans</name>
    <dbReference type="NCBI Taxonomy" id="3044389"/>
    <lineage>
        <taxon>Bacteria</taxon>
        <taxon>Bacillati</taxon>
        <taxon>Mycoplasmatota</taxon>
        <taxon>Mollicutes</taxon>
        <taxon>Acholeplasmatales</taxon>
        <taxon>Acholeplasmataceae</taxon>
        <taxon>Peloplasma</taxon>
    </lineage>
</organism>
<gene>
    <name evidence="2" type="ORF">QJ521_04170</name>
</gene>
<proteinExistence type="predicted"/>
<dbReference type="InterPro" id="IPR050469">
    <property type="entry name" value="Diguanylate_Cyclase"/>
</dbReference>
<dbReference type="PANTHER" id="PTHR45138:SF9">
    <property type="entry name" value="DIGUANYLATE CYCLASE DGCM-RELATED"/>
    <property type="match status" value="1"/>
</dbReference>
<feature type="domain" description="GGDEF" evidence="1">
    <location>
        <begin position="210"/>
        <end position="333"/>
    </location>
</feature>
<dbReference type="GO" id="GO:0005886">
    <property type="term" value="C:plasma membrane"/>
    <property type="evidence" value="ECO:0007669"/>
    <property type="project" value="TreeGrafter"/>
</dbReference>
<dbReference type="SMART" id="SM00267">
    <property type="entry name" value="GGDEF"/>
    <property type="match status" value="1"/>
</dbReference>
<dbReference type="SUPFAM" id="SSF55781">
    <property type="entry name" value="GAF domain-like"/>
    <property type="match status" value="1"/>
</dbReference>
<dbReference type="GO" id="GO:0043709">
    <property type="term" value="P:cell adhesion involved in single-species biofilm formation"/>
    <property type="evidence" value="ECO:0007669"/>
    <property type="project" value="TreeGrafter"/>
</dbReference>
<name>A0AAW6U7J8_9MOLU</name>
<evidence type="ECO:0000313" key="3">
    <source>
        <dbReference type="Proteomes" id="UP001431532"/>
    </source>
</evidence>
<dbReference type="Pfam" id="PF01590">
    <property type="entry name" value="GAF"/>
    <property type="match status" value="1"/>
</dbReference>
<dbReference type="InterPro" id="IPR029787">
    <property type="entry name" value="Nucleotide_cyclase"/>
</dbReference>
<dbReference type="InterPro" id="IPR029016">
    <property type="entry name" value="GAF-like_dom_sf"/>
</dbReference>
<keyword evidence="2" id="KW-0548">Nucleotidyltransferase</keyword>
<dbReference type="SUPFAM" id="SSF55073">
    <property type="entry name" value="Nucleotide cyclase"/>
    <property type="match status" value="1"/>
</dbReference>
<accession>A0AAW6U7J8</accession>
<evidence type="ECO:0000259" key="1">
    <source>
        <dbReference type="PROSITE" id="PS50887"/>
    </source>
</evidence>
<sequence>MNKTYVYLREFNEQKNVEITDDLKPKITDEIQSKWQNIMNVIADILNVPAGLIMKITKTDMEVFIKSSNLENPYPADGKDQLGHGLYCETVIGTDQQLIVENALNHKQWKDNPDVALNMISYFGLPIKWHDGEVFGTICVLNNQEHKYSKKHQQLLNLFKEAIESDLHNLHLIDHLQKISTIDELTKIENRRSVLAKLEFVLDQYQQNSIKFMCMMIDLNEFKQVNDSYGHEVGDNVLVSFSQVLRQSVRDTDYIGRLGGDEFLVIFMDVDSDQVELLTQKIHQNIKRNKVLKKYKVSISYGLAEVKSSTQSVKEIIKSADDQLLKSKQALKN</sequence>
<dbReference type="EMBL" id="JASCXW010000010">
    <property type="protein sequence ID" value="MDI6452750.1"/>
    <property type="molecule type" value="Genomic_DNA"/>
</dbReference>
<dbReference type="InterPro" id="IPR043128">
    <property type="entry name" value="Rev_trsase/Diguanyl_cyclase"/>
</dbReference>
<dbReference type="FunFam" id="3.30.70.270:FF:000001">
    <property type="entry name" value="Diguanylate cyclase domain protein"/>
    <property type="match status" value="1"/>
</dbReference>
<protein>
    <submittedName>
        <fullName evidence="2">Sensor domain-containing diguanylate cyclase</fullName>
        <ecNumber evidence="2">2.7.7.65</ecNumber>
    </submittedName>
</protein>
<dbReference type="InterPro" id="IPR000160">
    <property type="entry name" value="GGDEF_dom"/>
</dbReference>
<dbReference type="GO" id="GO:1902201">
    <property type="term" value="P:negative regulation of bacterial-type flagellum-dependent cell motility"/>
    <property type="evidence" value="ECO:0007669"/>
    <property type="project" value="TreeGrafter"/>
</dbReference>
<dbReference type="SMART" id="SM00065">
    <property type="entry name" value="GAF"/>
    <property type="match status" value="1"/>
</dbReference>
<dbReference type="Gene3D" id="3.30.450.40">
    <property type="match status" value="1"/>
</dbReference>
<reference evidence="2" key="1">
    <citation type="submission" date="2023-05" db="EMBL/GenBank/DDBJ databases">
        <title>Mariniplasma microaerophilum sp. nov., a novel anaerobic mollicute isolated from terrestrial mud volcano, Taman Peninsula, Russia.</title>
        <authorList>
            <person name="Khomyakova M.A."/>
            <person name="Merkel A.Y."/>
            <person name="Slobodkin A.I."/>
        </authorList>
    </citation>
    <scope>NUCLEOTIDE SEQUENCE</scope>
    <source>
        <strain evidence="2">M4Ah</strain>
    </source>
</reference>
<dbReference type="Pfam" id="PF00990">
    <property type="entry name" value="GGDEF"/>
    <property type="match status" value="1"/>
</dbReference>
<evidence type="ECO:0000313" key="2">
    <source>
        <dbReference type="EMBL" id="MDI6452750.1"/>
    </source>
</evidence>
<keyword evidence="2" id="KW-0808">Transferase</keyword>
<comment type="caution">
    <text evidence="2">The sequence shown here is derived from an EMBL/GenBank/DDBJ whole genome shotgun (WGS) entry which is preliminary data.</text>
</comment>
<dbReference type="RefSeq" id="WP_282839175.1">
    <property type="nucleotide sequence ID" value="NZ_JASCXW010000010.1"/>
</dbReference>
<dbReference type="InterPro" id="IPR003018">
    <property type="entry name" value="GAF"/>
</dbReference>
<dbReference type="NCBIfam" id="TIGR00254">
    <property type="entry name" value="GGDEF"/>
    <property type="match status" value="1"/>
</dbReference>